<organism evidence="1">
    <name type="scientific">Nicotiana tabacum</name>
    <name type="common">Common tobacco</name>
    <dbReference type="NCBI Taxonomy" id="4097"/>
    <lineage>
        <taxon>Eukaryota</taxon>
        <taxon>Viridiplantae</taxon>
        <taxon>Streptophyta</taxon>
        <taxon>Embryophyta</taxon>
        <taxon>Tracheophyta</taxon>
        <taxon>Spermatophyta</taxon>
        <taxon>Magnoliopsida</taxon>
        <taxon>eudicotyledons</taxon>
        <taxon>Gunneridae</taxon>
        <taxon>Pentapetalae</taxon>
        <taxon>asterids</taxon>
        <taxon>lamiids</taxon>
        <taxon>Solanales</taxon>
        <taxon>Solanaceae</taxon>
        <taxon>Nicotianoideae</taxon>
        <taxon>Nicotianeae</taxon>
        <taxon>Nicotiana</taxon>
    </lineage>
</organism>
<dbReference type="OrthoDB" id="1867629at2759"/>
<dbReference type="RefSeq" id="XP_016451257.1">
    <property type="nucleotide sequence ID" value="XM_016595771.1"/>
</dbReference>
<dbReference type="KEGG" id="nta:107775964"/>
<proteinExistence type="predicted"/>
<dbReference type="PaxDb" id="4097-A0A1S3YH35"/>
<gene>
    <name evidence="1" type="primary">LOC107775964</name>
</gene>
<accession>A0A1S3YH35</accession>
<name>A0A1S3YH35_TOBAC</name>
<sequence length="144" mass="16881">MENVDQELPRVYWAPCSLNGPRYGLVVLNESITMIRYPNPKPEYDPTQDLMQIWIMKEYGVYESWIEKYTVRPFLIESPLAIWKDCLMLFQSRKGVLISYDLKFDKVKELDLNGCPGSLRAISFKESLIQIPRGTEHSTQVRNF</sequence>
<dbReference type="OMA" id="YESWIEK"/>
<evidence type="ECO:0000313" key="1">
    <source>
        <dbReference type="RefSeq" id="XP_016451257.1"/>
    </source>
</evidence>
<protein>
    <submittedName>
        <fullName evidence="1">F-box protein At3g07870-like</fullName>
    </submittedName>
</protein>
<dbReference type="AlphaFoldDB" id="A0A1S3YH35"/>
<reference evidence="1" key="1">
    <citation type="submission" date="2025-08" db="UniProtKB">
        <authorList>
            <consortium name="RefSeq"/>
        </authorList>
    </citation>
    <scope>IDENTIFICATION</scope>
</reference>